<evidence type="ECO:0000313" key="3">
    <source>
        <dbReference type="Proteomes" id="UP000017836"/>
    </source>
</evidence>
<dbReference type="PROSITE" id="PS50088">
    <property type="entry name" value="ANK_REPEAT"/>
    <property type="match status" value="1"/>
</dbReference>
<dbReference type="Proteomes" id="UP000017836">
    <property type="component" value="Unassembled WGS sequence"/>
</dbReference>
<reference evidence="3" key="1">
    <citation type="journal article" date="2013" name="Science">
        <title>The Amborella genome and the evolution of flowering plants.</title>
        <authorList>
            <consortium name="Amborella Genome Project"/>
        </authorList>
    </citation>
    <scope>NUCLEOTIDE SEQUENCE [LARGE SCALE GENOMIC DNA]</scope>
</reference>
<dbReference type="eggNOG" id="KOG0504">
    <property type="taxonomic scope" value="Eukaryota"/>
</dbReference>
<dbReference type="STRING" id="13333.W1NY06"/>
<protein>
    <submittedName>
        <fullName evidence="2">Uncharacterized protein</fullName>
    </submittedName>
</protein>
<name>W1NY06_AMBTC</name>
<dbReference type="Gramene" id="ERN00543">
    <property type="protein sequence ID" value="ERN00543"/>
    <property type="gene ID" value="AMTR_s00102p00089060"/>
</dbReference>
<sequence length="96" mass="10082">MGADNLDGCIDVPVKRGDSALHMTCFDGFLPCVQPLHYAVSGGYLEVVQLLVREGASLTAANVRGKVPAVLAQPESEVRRFLDEAAAAVTSASNSH</sequence>
<dbReference type="Gene3D" id="1.25.40.20">
    <property type="entry name" value="Ankyrin repeat-containing domain"/>
    <property type="match status" value="1"/>
</dbReference>
<organism evidence="2 3">
    <name type="scientific">Amborella trichopoda</name>
    <dbReference type="NCBI Taxonomy" id="13333"/>
    <lineage>
        <taxon>Eukaryota</taxon>
        <taxon>Viridiplantae</taxon>
        <taxon>Streptophyta</taxon>
        <taxon>Embryophyta</taxon>
        <taxon>Tracheophyta</taxon>
        <taxon>Spermatophyta</taxon>
        <taxon>Magnoliopsida</taxon>
        <taxon>Amborellales</taxon>
        <taxon>Amborellaceae</taxon>
        <taxon>Amborella</taxon>
    </lineage>
</organism>
<dbReference type="AlphaFoldDB" id="W1NY06"/>
<feature type="repeat" description="ANK" evidence="1">
    <location>
        <begin position="35"/>
        <end position="63"/>
    </location>
</feature>
<dbReference type="Pfam" id="PF00023">
    <property type="entry name" value="Ank"/>
    <property type="match status" value="1"/>
</dbReference>
<evidence type="ECO:0000256" key="1">
    <source>
        <dbReference type="PROSITE-ProRule" id="PRU00023"/>
    </source>
</evidence>
<accession>W1NY06</accession>
<dbReference type="SUPFAM" id="SSF48403">
    <property type="entry name" value="Ankyrin repeat"/>
    <property type="match status" value="1"/>
</dbReference>
<keyword evidence="3" id="KW-1185">Reference proteome</keyword>
<evidence type="ECO:0000313" key="2">
    <source>
        <dbReference type="EMBL" id="ERN00543.1"/>
    </source>
</evidence>
<gene>
    <name evidence="2" type="ORF">AMTR_s00102p00089060</name>
</gene>
<dbReference type="InterPro" id="IPR002110">
    <property type="entry name" value="Ankyrin_rpt"/>
</dbReference>
<dbReference type="InterPro" id="IPR036770">
    <property type="entry name" value="Ankyrin_rpt-contain_sf"/>
</dbReference>
<dbReference type="PROSITE" id="PS50297">
    <property type="entry name" value="ANK_REP_REGION"/>
    <property type="match status" value="1"/>
</dbReference>
<dbReference type="HOGENOM" id="CLU_2362550_0_0_1"/>
<proteinExistence type="predicted"/>
<dbReference type="EMBL" id="KI394858">
    <property type="protein sequence ID" value="ERN00543.1"/>
    <property type="molecule type" value="Genomic_DNA"/>
</dbReference>
<keyword evidence="1" id="KW-0040">ANK repeat</keyword>